<feature type="compositionally biased region" description="Polar residues" evidence="2">
    <location>
        <begin position="40"/>
        <end position="57"/>
    </location>
</feature>
<feature type="coiled-coil region" evidence="1">
    <location>
        <begin position="251"/>
        <end position="313"/>
    </location>
</feature>
<feature type="coiled-coil region" evidence="1">
    <location>
        <begin position="806"/>
        <end position="1019"/>
    </location>
</feature>
<protein>
    <submittedName>
        <fullName evidence="3">Uncharacterized protein</fullName>
    </submittedName>
</protein>
<sequence length="1058" mass="119122">MARIDSEIKEIRDTRSTIQTKLLTIEAVLEDHNLDFSAPAANSTPKKPTQNGHATINPEQLREEIQEQIEKVREELKSQTGGASAKIDNDDFNQLLLKTETAKIDNFNAIEEIKEKLISEVRTLREDLFSCQRGLEEERERLDEEKMSRLELEGEISELKRQVKNGIVQGSESKNESTGLANVGEDSALEEVLPQLDELQEKLIMLEDKVQHVTQFGATDAPMDAIIELTAKLKQEFQEFKSESDEIKHVLEKIKNNSSSVELRVATLEESDKSKQVVLDRIVGIVEKNEAQCESQSSKLQLLEDTIRKTREEMSSGAGQNTDARNSSVISDPETMKKLEERIDQVKSISCSLIEASSEKASDELMTVQENLHEMIMAVEEKVMDASLNASQAAQVAQQSDTMSLGGGVSSELLNQQLAEVRVDKDMIIQRLNVAETARFELQKGVDAMRERVAQHKDHSEAIFDNQKKEIGELKIEFEGFREHENTKHQVAEEKEAKIDEQLKKLNSESAKFHSELCEVQEKDENTKKSILKINERVQLIDEEVVKLADDRNHNVASLEALKSSILELEKLMSDQMAVDIEQSQKTEIKLSELIQFQQTASPNLQLLSEDREKIQITIESIQASVKALTDAVNNDSQVDTISAAVLELSDKLAKQGERIVGQDKTIAVAEHRIKQTSAEIDEKTEKYSSVIEEVKNSSTSLLAEIAEIRENLTSSEDAQKEMLDEYAAKLQAEIQASKDFLVKKQNTETKEIAKQIFKMDKDFRTSAEVGKTNEESIANLRGKVELVKDSEDNIKKSIILVEEKLTSDNARMNQLENSISSLKSQLNAQLSAALDGESIAQQVAQERDRIAGELERAQKAQAELVSEREQTKRNIKALEEKLELQNKKMERIDSFVSESKVQKIVGDGLTDVHDILDDAIGRLNKLEEEKSESDEAILKEAEKASKMAENLIQREESSKSELEARIKKLSSEIETTQTKLQKDVEMLIDSKSKTQRGLEDLKFELEQKMIELKESQSAQQNQNGMSLKDELGGVAGKTDIVKQGLLFSYNFFLNSFS</sequence>
<name>E4YFQ8_OIKDI</name>
<gene>
    <name evidence="3" type="ORF">GSOID_T00024350001</name>
</gene>
<evidence type="ECO:0000313" key="3">
    <source>
        <dbReference type="EMBL" id="CBY34332.1"/>
    </source>
</evidence>
<evidence type="ECO:0000256" key="2">
    <source>
        <dbReference type="SAM" id="MobiDB-lite"/>
    </source>
</evidence>
<feature type="coiled-coil region" evidence="1">
    <location>
        <begin position="189"/>
        <end position="216"/>
    </location>
</feature>
<dbReference type="EMBL" id="FN654498">
    <property type="protein sequence ID" value="CBY34332.1"/>
    <property type="molecule type" value="Genomic_DNA"/>
</dbReference>
<dbReference type="Proteomes" id="UP000011014">
    <property type="component" value="Unassembled WGS sequence"/>
</dbReference>
<proteinExistence type="predicted"/>
<evidence type="ECO:0000256" key="1">
    <source>
        <dbReference type="SAM" id="Coils"/>
    </source>
</evidence>
<feature type="coiled-coil region" evidence="1">
    <location>
        <begin position="107"/>
        <end position="162"/>
    </location>
</feature>
<accession>E4YFQ8</accession>
<reference evidence="3" key="1">
    <citation type="journal article" date="2010" name="Science">
        <title>Plasticity of animal genome architecture unmasked by rapid evolution of a pelagic tunicate.</title>
        <authorList>
            <person name="Denoeud F."/>
            <person name="Henriet S."/>
            <person name="Mungpakdee S."/>
            <person name="Aury J.M."/>
            <person name="Da Silva C."/>
            <person name="Brinkmann H."/>
            <person name="Mikhaleva J."/>
            <person name="Olsen L.C."/>
            <person name="Jubin C."/>
            <person name="Canestro C."/>
            <person name="Bouquet J.M."/>
            <person name="Danks G."/>
            <person name="Poulain J."/>
            <person name="Campsteijn C."/>
            <person name="Adamski M."/>
            <person name="Cross I."/>
            <person name="Yadetie F."/>
            <person name="Muffato M."/>
            <person name="Louis A."/>
            <person name="Butcher S."/>
            <person name="Tsagkogeorga G."/>
            <person name="Konrad A."/>
            <person name="Singh S."/>
            <person name="Jensen M.F."/>
            <person name="Cong E.H."/>
            <person name="Eikeseth-Otteraa H."/>
            <person name="Noel B."/>
            <person name="Anthouard V."/>
            <person name="Porcel B.M."/>
            <person name="Kachouri-Lafond R."/>
            <person name="Nishino A."/>
            <person name="Ugolini M."/>
            <person name="Chourrout P."/>
            <person name="Nishida H."/>
            <person name="Aasland R."/>
            <person name="Huzurbazar S."/>
            <person name="Westhof E."/>
            <person name="Delsuc F."/>
            <person name="Lehrach H."/>
            <person name="Reinhardt R."/>
            <person name="Weissenbach J."/>
            <person name="Roy S.W."/>
            <person name="Artiguenave F."/>
            <person name="Postlethwait J.H."/>
            <person name="Manak J.R."/>
            <person name="Thompson E.M."/>
            <person name="Jaillon O."/>
            <person name="Du Pasquier L."/>
            <person name="Boudinot P."/>
            <person name="Liberles D.A."/>
            <person name="Volff J.N."/>
            <person name="Philippe H."/>
            <person name="Lenhard B."/>
            <person name="Roest Crollius H."/>
            <person name="Wincker P."/>
            <person name="Chourrout D."/>
        </authorList>
    </citation>
    <scope>NUCLEOTIDE SEQUENCE [LARGE SCALE GENOMIC DNA]</scope>
</reference>
<feature type="region of interest" description="Disordered" evidence="2">
    <location>
        <begin position="37"/>
        <end position="57"/>
    </location>
</feature>
<keyword evidence="1" id="KW-0175">Coiled coil</keyword>
<feature type="coiled-coil region" evidence="1">
    <location>
        <begin position="667"/>
        <end position="726"/>
    </location>
</feature>
<organism evidence="3">
    <name type="scientific">Oikopleura dioica</name>
    <name type="common">Tunicate</name>
    <dbReference type="NCBI Taxonomy" id="34765"/>
    <lineage>
        <taxon>Eukaryota</taxon>
        <taxon>Metazoa</taxon>
        <taxon>Chordata</taxon>
        <taxon>Tunicata</taxon>
        <taxon>Appendicularia</taxon>
        <taxon>Copelata</taxon>
        <taxon>Oikopleuridae</taxon>
        <taxon>Oikopleura</taxon>
    </lineage>
</organism>
<dbReference type="AlphaFoldDB" id="E4YFQ8"/>